<dbReference type="GO" id="GO:0005819">
    <property type="term" value="C:spindle"/>
    <property type="evidence" value="ECO:0007669"/>
    <property type="project" value="UniProtKB-SubCell"/>
</dbReference>
<evidence type="ECO:0000259" key="6">
    <source>
        <dbReference type="Pfam" id="PF12460"/>
    </source>
</evidence>
<dbReference type="Gene3D" id="1.25.10.10">
    <property type="entry name" value="Leucine-rich Repeat Variant"/>
    <property type="match status" value="2"/>
</dbReference>
<dbReference type="GO" id="GO:0051604">
    <property type="term" value="P:protein maturation"/>
    <property type="evidence" value="ECO:0007669"/>
    <property type="project" value="UniProtKB-UniRule"/>
</dbReference>
<dbReference type="OrthoDB" id="342900at2759"/>
<protein>
    <recommendedName>
        <fullName evidence="5">MMS19 nucleotide excision repair protein</fullName>
    </recommendedName>
</protein>
<gene>
    <name evidence="8" type="ORF">HCN44_002923</name>
</gene>
<dbReference type="Proteomes" id="UP000639338">
    <property type="component" value="Unassembled WGS sequence"/>
</dbReference>
<evidence type="ECO:0000256" key="3">
    <source>
        <dbReference type="ARBA" id="ARBA00022737"/>
    </source>
</evidence>
<dbReference type="EMBL" id="JACMRX010000004">
    <property type="protein sequence ID" value="KAF7991361.1"/>
    <property type="molecule type" value="Genomic_DNA"/>
</dbReference>
<feature type="domain" description="MMS19 N-terminal" evidence="7">
    <location>
        <begin position="46"/>
        <end position="306"/>
    </location>
</feature>
<dbReference type="Pfam" id="PF12460">
    <property type="entry name" value="MMS19_C"/>
    <property type="match status" value="1"/>
</dbReference>
<comment type="subcellular location">
    <subcellularLocation>
        <location evidence="5">Cytoplasm</location>
        <location evidence="5">Cytoskeleton</location>
        <location evidence="5">Spindle</location>
    </subcellularLocation>
    <subcellularLocation>
        <location evidence="1 5">Nucleus</location>
    </subcellularLocation>
</comment>
<dbReference type="SUPFAM" id="SSF48371">
    <property type="entry name" value="ARM repeat"/>
    <property type="match status" value="1"/>
</dbReference>
<reference evidence="8 9" key="1">
    <citation type="submission" date="2020-08" db="EMBL/GenBank/DDBJ databases">
        <title>Aphidius gifuensis genome sequencing and assembly.</title>
        <authorList>
            <person name="Du Z."/>
        </authorList>
    </citation>
    <scope>NUCLEOTIDE SEQUENCE [LARGE SCALE GENOMIC DNA]</scope>
    <source>
        <strain evidence="8">YNYX2018</strain>
        <tissue evidence="8">Adults</tissue>
    </source>
</reference>
<evidence type="ECO:0000313" key="9">
    <source>
        <dbReference type="Proteomes" id="UP000639338"/>
    </source>
</evidence>
<keyword evidence="5" id="KW-0227">DNA damage</keyword>
<dbReference type="InterPro" id="IPR029240">
    <property type="entry name" value="MMS19_N"/>
</dbReference>
<evidence type="ECO:0000256" key="5">
    <source>
        <dbReference type="RuleBase" id="RU367072"/>
    </source>
</evidence>
<evidence type="ECO:0000256" key="1">
    <source>
        <dbReference type="ARBA" id="ARBA00004123"/>
    </source>
</evidence>
<comment type="similarity">
    <text evidence="2 5">Belongs to the MET18/MMS19 family.</text>
</comment>
<evidence type="ECO:0000259" key="7">
    <source>
        <dbReference type="Pfam" id="PF14500"/>
    </source>
</evidence>
<dbReference type="PANTHER" id="PTHR12891">
    <property type="entry name" value="DNA REPAIR/TRANSCRIPTION PROTEIN MET18/MMS19"/>
    <property type="match status" value="1"/>
</dbReference>
<dbReference type="InterPro" id="IPR024687">
    <property type="entry name" value="MMS19_C"/>
</dbReference>
<keyword evidence="4 5" id="KW-0539">Nucleus</keyword>
<keyword evidence="5" id="KW-0206">Cytoskeleton</keyword>
<keyword evidence="5" id="KW-0963">Cytoplasm</keyword>
<dbReference type="AlphaFoldDB" id="A0A834XRB4"/>
<comment type="subunit">
    <text evidence="5">Component of the CIA complex.</text>
</comment>
<name>A0A834XRB4_APHGI</name>
<feature type="domain" description="MMS19 C-terminal" evidence="6">
    <location>
        <begin position="533"/>
        <end position="926"/>
    </location>
</feature>
<dbReference type="GO" id="GO:0016226">
    <property type="term" value="P:iron-sulfur cluster assembly"/>
    <property type="evidence" value="ECO:0007669"/>
    <property type="project" value="UniProtKB-UniRule"/>
</dbReference>
<keyword evidence="3" id="KW-0677">Repeat</keyword>
<evidence type="ECO:0000256" key="4">
    <source>
        <dbReference type="ARBA" id="ARBA00023242"/>
    </source>
</evidence>
<evidence type="ECO:0000256" key="2">
    <source>
        <dbReference type="ARBA" id="ARBA00009340"/>
    </source>
</evidence>
<dbReference type="InterPro" id="IPR039920">
    <property type="entry name" value="MMS19"/>
</dbReference>
<evidence type="ECO:0000313" key="8">
    <source>
        <dbReference type="EMBL" id="KAF7991361.1"/>
    </source>
</evidence>
<sequence length="979" mass="110979">MTNLFDISNKLTSALNDSNDAFIKLCHITTSDIETGKLSLVQVIIELDKFLTSTESNDRLNGVRFLSTILSQLSSEYLSEQETNTIAKFYCDRLKDHHTLIPSIIFGILSIVKMKNLTKDSAFKLFHGITQNVRCQSEERETRENIYLIFKILFDTKSDDLKTFGPDIIYGILSSIDPEADPRNLIILFNFLPNFIKTFKLGHLTEEMFDCLSRYFPVDFNSQSQQNKNQIVTREQLSNGLENCLSAIPEFAEFCLPLIIDKLSSNVKLAKIESLRLLSKSSSVFGAEGLKEHLAELWPLIRAELLPGNDQEIKIAGLFALENITKALAEDKNIFEKFVSLVIIDVKSSLSDIELSLFDPAEKILKTIAKSCEESCTQVLAVFVPMLLAQYTTKTTIVDKAKLIESLNGFINIAATHGLAISSVPTLAWTDIPGLYLNELSSNEVSLKLKAFIGLSYQKLFLNDTQRATLYDKICIEIDAGTSELMIPCQNVLAVFTECYPTEILILIETRLEIDASKCKTNCSTSIIINRINALTSIAAIPSVASTILPKIIDQTATITDDINSTALLCIERLVQLDNYEEFKIHNYLQNNCKIIDRLIKSSADVNHKNIHIISRICCLIMRKLDIDEQKNVINQHYNSQVLQLSKQIVLLEGLITPLHSSVLFLHDVDSLLDNLLNICLENQEEQSTLSSCKLVAVLINKMEENIKFGKHLNIFHEKIVDILETTHDGEDDEMKGKSNVCEIKKLAVVLLAWITKGLIIKGSSRAQDFLDMYFNTLKMEDIGEYAGEKINILIDKNETTLSIDNHCNVKIFYKQRIFQNFLQQYQKFEEKNSRQNYLIALVHLIEEIPMELLLMHLSKIVPLLIKVLSLDNDNVILLVLKIFKPMIDTKHEIFAQQIDAFIPACLNLVKNKKMHIRIAALNCINSYCNYPNDIIKIYKENVLDNLSLSLDDPKRLVRQIATKTITRWYLINAPGGKE</sequence>
<dbReference type="InterPro" id="IPR016024">
    <property type="entry name" value="ARM-type_fold"/>
</dbReference>
<dbReference type="PANTHER" id="PTHR12891:SF0">
    <property type="entry name" value="MMS19 NUCLEOTIDE EXCISION REPAIR PROTEIN HOMOLOG"/>
    <property type="match status" value="1"/>
</dbReference>
<keyword evidence="9" id="KW-1185">Reference proteome</keyword>
<keyword evidence="5" id="KW-0234">DNA repair</keyword>
<proteinExistence type="inferred from homology"/>
<comment type="function">
    <text evidence="5">Key component of the cytosolic iron-sulfur protein assembly (CIA) complex, a multiprotein complex that mediates the incorporation of iron-sulfur cluster into apoproteins specifically involved in DNA metabolism and genomic integrity. In the CIA complex, MMS19 acts as an adapter between early-acting CIA components and a subset of cellular target iron-sulfur proteins.</text>
</comment>
<dbReference type="GO" id="GO:0005634">
    <property type="term" value="C:nucleus"/>
    <property type="evidence" value="ECO:0007669"/>
    <property type="project" value="UniProtKB-SubCell"/>
</dbReference>
<dbReference type="Pfam" id="PF14500">
    <property type="entry name" value="MMS19_N"/>
    <property type="match status" value="1"/>
</dbReference>
<accession>A0A834XRB4</accession>
<dbReference type="GO" id="GO:0097361">
    <property type="term" value="C:cytosolic [4Fe-4S] assembly targeting complex"/>
    <property type="evidence" value="ECO:0007669"/>
    <property type="project" value="UniProtKB-UniRule"/>
</dbReference>
<organism evidence="8 9">
    <name type="scientific">Aphidius gifuensis</name>
    <name type="common">Parasitoid wasp</name>
    <dbReference type="NCBI Taxonomy" id="684658"/>
    <lineage>
        <taxon>Eukaryota</taxon>
        <taxon>Metazoa</taxon>
        <taxon>Ecdysozoa</taxon>
        <taxon>Arthropoda</taxon>
        <taxon>Hexapoda</taxon>
        <taxon>Insecta</taxon>
        <taxon>Pterygota</taxon>
        <taxon>Neoptera</taxon>
        <taxon>Endopterygota</taxon>
        <taxon>Hymenoptera</taxon>
        <taxon>Apocrita</taxon>
        <taxon>Ichneumonoidea</taxon>
        <taxon>Braconidae</taxon>
        <taxon>Aphidiinae</taxon>
        <taxon>Aphidius</taxon>
    </lineage>
</organism>
<dbReference type="InterPro" id="IPR011989">
    <property type="entry name" value="ARM-like"/>
</dbReference>
<dbReference type="GO" id="GO:0006281">
    <property type="term" value="P:DNA repair"/>
    <property type="evidence" value="ECO:0007669"/>
    <property type="project" value="UniProtKB-UniRule"/>
</dbReference>
<comment type="caution">
    <text evidence="8">The sequence shown here is derived from an EMBL/GenBank/DDBJ whole genome shotgun (WGS) entry which is preliminary data.</text>
</comment>